<gene>
    <name evidence="5" type="primary">xseA</name>
    <name evidence="10" type="ORF">SAMN05444158_3698</name>
</gene>
<dbReference type="InterPro" id="IPR003753">
    <property type="entry name" value="Exonuc_VII_L"/>
</dbReference>
<dbReference type="PANTHER" id="PTHR30008:SF0">
    <property type="entry name" value="EXODEOXYRIBONUCLEASE 7 LARGE SUBUNIT"/>
    <property type="match status" value="1"/>
</dbReference>
<evidence type="ECO:0000256" key="1">
    <source>
        <dbReference type="ARBA" id="ARBA00022490"/>
    </source>
</evidence>
<comment type="subunit">
    <text evidence="5">Heterooligomer composed of large and small subunits.</text>
</comment>
<evidence type="ECO:0000256" key="6">
    <source>
        <dbReference type="RuleBase" id="RU004355"/>
    </source>
</evidence>
<proteinExistence type="inferred from homology"/>
<organism evidence="10 11">
    <name type="scientific">Bradyrhizobium canariense</name>
    <dbReference type="NCBI Taxonomy" id="255045"/>
    <lineage>
        <taxon>Bacteria</taxon>
        <taxon>Pseudomonadati</taxon>
        <taxon>Pseudomonadota</taxon>
        <taxon>Alphaproteobacteria</taxon>
        <taxon>Hyphomicrobiales</taxon>
        <taxon>Nitrobacteraceae</taxon>
        <taxon>Bradyrhizobium</taxon>
    </lineage>
</organism>
<dbReference type="NCBIfam" id="TIGR00237">
    <property type="entry name" value="xseA"/>
    <property type="match status" value="1"/>
</dbReference>
<dbReference type="GO" id="GO:0006308">
    <property type="term" value="P:DNA catabolic process"/>
    <property type="evidence" value="ECO:0007669"/>
    <property type="project" value="UniProtKB-UniRule"/>
</dbReference>
<evidence type="ECO:0000256" key="2">
    <source>
        <dbReference type="ARBA" id="ARBA00022722"/>
    </source>
</evidence>
<evidence type="ECO:0000313" key="11">
    <source>
        <dbReference type="Proteomes" id="UP000243904"/>
    </source>
</evidence>
<dbReference type="HAMAP" id="MF_00378">
    <property type="entry name" value="Exonuc_7_L"/>
    <property type="match status" value="1"/>
</dbReference>
<feature type="region of interest" description="Disordered" evidence="7">
    <location>
        <begin position="509"/>
        <end position="535"/>
    </location>
</feature>
<feature type="compositionally biased region" description="Low complexity" evidence="7">
    <location>
        <begin position="509"/>
        <end position="518"/>
    </location>
</feature>
<feature type="domain" description="Exonuclease VII large subunit C-terminal" evidence="8">
    <location>
        <begin position="130"/>
        <end position="403"/>
    </location>
</feature>
<evidence type="ECO:0000259" key="8">
    <source>
        <dbReference type="Pfam" id="PF02601"/>
    </source>
</evidence>
<dbReference type="GO" id="GO:0003676">
    <property type="term" value="F:nucleic acid binding"/>
    <property type="evidence" value="ECO:0007669"/>
    <property type="project" value="InterPro"/>
</dbReference>
<evidence type="ECO:0000256" key="7">
    <source>
        <dbReference type="SAM" id="MobiDB-lite"/>
    </source>
</evidence>
<keyword evidence="1 5" id="KW-0963">Cytoplasm</keyword>
<dbReference type="Pfam" id="PF13742">
    <property type="entry name" value="tRNA_anti_2"/>
    <property type="match status" value="1"/>
</dbReference>
<dbReference type="GO" id="GO:0009318">
    <property type="term" value="C:exodeoxyribonuclease VII complex"/>
    <property type="evidence" value="ECO:0007669"/>
    <property type="project" value="UniProtKB-UniRule"/>
</dbReference>
<dbReference type="Proteomes" id="UP000243904">
    <property type="component" value="Chromosome I"/>
</dbReference>
<evidence type="ECO:0000256" key="3">
    <source>
        <dbReference type="ARBA" id="ARBA00022801"/>
    </source>
</evidence>
<evidence type="ECO:0000313" key="10">
    <source>
        <dbReference type="EMBL" id="SDS92316.1"/>
    </source>
</evidence>
<comment type="catalytic activity">
    <reaction evidence="5 6">
        <text>Exonucleolytic cleavage in either 5'- to 3'- or 3'- to 5'-direction to yield nucleoside 5'-phosphates.</text>
        <dbReference type="EC" id="3.1.11.6"/>
    </reaction>
</comment>
<feature type="domain" description="Exonuclease VII large subunit C-terminal" evidence="8">
    <location>
        <begin position="407"/>
        <end position="498"/>
    </location>
</feature>
<comment type="similarity">
    <text evidence="5 6">Belongs to the XseA family.</text>
</comment>
<dbReference type="Pfam" id="PF02601">
    <property type="entry name" value="Exonuc_VII_L"/>
    <property type="match status" value="2"/>
</dbReference>
<comment type="subcellular location">
    <subcellularLocation>
        <location evidence="5 6">Cytoplasm</location>
    </subcellularLocation>
</comment>
<keyword evidence="11" id="KW-1185">Reference proteome</keyword>
<dbReference type="CDD" id="cd04489">
    <property type="entry name" value="ExoVII_LU_OBF"/>
    <property type="match status" value="1"/>
</dbReference>
<comment type="function">
    <text evidence="5">Bidirectionally degrades single-stranded DNA into large acid-insoluble oligonucleotides, which are then degraded further into small acid-soluble oligonucleotides.</text>
</comment>
<keyword evidence="3 5" id="KW-0378">Hydrolase</keyword>
<feature type="domain" description="OB-fold nucleic acid binding" evidence="9">
    <location>
        <begin position="13"/>
        <end position="107"/>
    </location>
</feature>
<dbReference type="GO" id="GO:0008855">
    <property type="term" value="F:exodeoxyribonuclease VII activity"/>
    <property type="evidence" value="ECO:0007669"/>
    <property type="project" value="UniProtKB-UniRule"/>
</dbReference>
<dbReference type="InterPro" id="IPR025824">
    <property type="entry name" value="OB-fold_nuc-bd_dom"/>
</dbReference>
<name>A0A1H1W758_9BRAD</name>
<dbReference type="EC" id="3.1.11.6" evidence="5"/>
<dbReference type="PANTHER" id="PTHR30008">
    <property type="entry name" value="EXODEOXYRIBONUCLEASE 7 LARGE SUBUNIT"/>
    <property type="match status" value="1"/>
</dbReference>
<accession>A0A1H1W758</accession>
<reference evidence="11" key="1">
    <citation type="submission" date="2016-10" db="EMBL/GenBank/DDBJ databases">
        <authorList>
            <person name="Varghese N."/>
            <person name="Submissions S."/>
        </authorList>
    </citation>
    <scope>NUCLEOTIDE SEQUENCE [LARGE SCALE GENOMIC DNA]</scope>
    <source>
        <strain evidence="11">GAS369</strain>
    </source>
</reference>
<dbReference type="InterPro" id="IPR020579">
    <property type="entry name" value="Exonuc_VII_lsu_C"/>
</dbReference>
<dbReference type="RefSeq" id="WP_146688290.1">
    <property type="nucleotide sequence ID" value="NZ_LT629750.1"/>
</dbReference>
<keyword evidence="2 5" id="KW-0540">Nuclease</keyword>
<evidence type="ECO:0000259" key="9">
    <source>
        <dbReference type="Pfam" id="PF13742"/>
    </source>
</evidence>
<dbReference type="EMBL" id="LT629750">
    <property type="protein sequence ID" value="SDS92316.1"/>
    <property type="molecule type" value="Genomic_DNA"/>
</dbReference>
<protein>
    <recommendedName>
        <fullName evidence="5">Exodeoxyribonuclease 7 large subunit</fullName>
        <ecNumber evidence="5">3.1.11.6</ecNumber>
    </recommendedName>
    <alternativeName>
        <fullName evidence="5">Exodeoxyribonuclease VII large subunit</fullName>
        <shortName evidence="5">Exonuclease VII large subunit</shortName>
    </alternativeName>
</protein>
<evidence type="ECO:0000256" key="5">
    <source>
        <dbReference type="HAMAP-Rule" id="MF_00378"/>
    </source>
</evidence>
<dbReference type="GO" id="GO:0005737">
    <property type="term" value="C:cytoplasm"/>
    <property type="evidence" value="ECO:0007669"/>
    <property type="project" value="UniProtKB-SubCell"/>
</dbReference>
<dbReference type="AlphaFoldDB" id="A0A1H1W758"/>
<evidence type="ECO:0000256" key="4">
    <source>
        <dbReference type="ARBA" id="ARBA00022839"/>
    </source>
</evidence>
<keyword evidence="4 5" id="KW-0269">Exonuclease</keyword>
<sequence>MTAAETLINAPEFTVSELSSALKRTVEDAYGHVRVRGEISGFRGPHSSGHCYFALKDESAKIEAVIWKGVHGRMRFKPQEGLEVIATGKLTTYPGSSKYQIVIEAIEPAGIGALMALMEERKRKLGAEGLFDEARKQLLPWLPEVIGVVTSPTGAVIRDILHRLEDRFPRRVLVWPVRVQGEGSAEQIAAAIRGFNALPEQGRIPRPDVLIVARGGGSLEDLWSFNEEIVVRAAADSMIPLISAVGHETDITLIDFAADKRAPTPTAAAEMAVPVRSELFVEVSTLARRVVICWQRSQESRRNELRAAARALPAAGELLAIPRQRLDGAASALPRALKANTHAHFRRFAASSARLTVRVLRGQVAQARQRLTVSGERMMHSARSLLRIRRDRYAGIEIRLKASKLSNAKAQRQAIARDRERALRLAERARRALATAMQRQQARVVHSGQLLAALSYRSVLARGFALVRDEQGAALHAAAEVGPGAYLSIEFADGRVGATADADRAAALPAKPVASEPKPAAPRRAVKPVGQGSLF</sequence>